<gene>
    <name evidence="2" type="ORF">EXIGLDRAFT_679019</name>
</gene>
<accession>A0A165F438</accession>
<dbReference type="InterPro" id="IPR006076">
    <property type="entry name" value="FAD-dep_OxRdtase"/>
</dbReference>
<dbReference type="GO" id="GO:0005737">
    <property type="term" value="C:cytoplasm"/>
    <property type="evidence" value="ECO:0007669"/>
    <property type="project" value="TreeGrafter"/>
</dbReference>
<dbReference type="InterPro" id="IPR036188">
    <property type="entry name" value="FAD/NAD-bd_sf"/>
</dbReference>
<dbReference type="STRING" id="1314781.A0A165F438"/>
<protein>
    <submittedName>
        <fullName evidence="2">Nucleotide-binding domain-containing protein</fullName>
    </submittedName>
</protein>
<dbReference type="Proteomes" id="UP000077266">
    <property type="component" value="Unassembled WGS sequence"/>
</dbReference>
<dbReference type="InParanoid" id="A0A165F438"/>
<evidence type="ECO:0000313" key="2">
    <source>
        <dbReference type="EMBL" id="KZV88343.1"/>
    </source>
</evidence>
<dbReference type="AlphaFoldDB" id="A0A165F438"/>
<name>A0A165F438_EXIGL</name>
<dbReference type="Gene3D" id="3.30.9.10">
    <property type="entry name" value="D-Amino Acid Oxidase, subunit A, domain 2"/>
    <property type="match status" value="2"/>
</dbReference>
<dbReference type="EMBL" id="KV426102">
    <property type="protein sequence ID" value="KZV88343.1"/>
    <property type="molecule type" value="Genomic_DNA"/>
</dbReference>
<sequence>MGVVQSVRTLLAELRSVYDRYNRLKARIDADPGIPVSNPTRSFWMHPLVTLPAPTDELPQHADVVIIGSGITAASIARTLLAESPDLTVVVLDARDACGGATGRNGGHMKPYLYEEYGIIKKKFGTEIAQKTIRFRQMHLPETIKVAEEEGVLESCGAREVESLDVHYHADVFEEYKQRFLEWRQDSPKESARFEIYEAEEARSKFHLADHCQGAIVGPAGAIHPYRLITAIWKRLTAEHPDNFFLFTHTPVNAVQAASKFNGLYTVQTPRGVIVTPHVVHATNAHTSHLLPRMRGKIIPTRATCTAQRPGQSSSPSTLDGGRSWLLYHKRGYDYLTQLPDSRELVLGGGFMRGEDDEGLGDIGLADDSAYDPMVVAYLGGALPAWFGERNWGAEAADSDDGSSGDDGWNAGRLKAAWCGILSISADGHPWVGRVPEKIAQRPSPTPTAKWSTRTAAPGEWISAGYSGDGMAAALLSGRAVAYMILDREDEFKVKDWLPEPLLITPKRWAKAKVEDRLSEAWAHRGQGNAKN</sequence>
<keyword evidence="3" id="KW-1185">Reference proteome</keyword>
<dbReference type="PANTHER" id="PTHR13847:SF213">
    <property type="entry name" value="DEPENDENT OXIDOREDUCTASE, PUTATIVE-RELATED"/>
    <property type="match status" value="1"/>
</dbReference>
<reference evidence="2 3" key="1">
    <citation type="journal article" date="2016" name="Mol. Biol. Evol.">
        <title>Comparative Genomics of Early-Diverging Mushroom-Forming Fungi Provides Insights into the Origins of Lignocellulose Decay Capabilities.</title>
        <authorList>
            <person name="Nagy L.G."/>
            <person name="Riley R."/>
            <person name="Tritt A."/>
            <person name="Adam C."/>
            <person name="Daum C."/>
            <person name="Floudas D."/>
            <person name="Sun H."/>
            <person name="Yadav J.S."/>
            <person name="Pangilinan J."/>
            <person name="Larsson K.H."/>
            <person name="Matsuura K."/>
            <person name="Barry K."/>
            <person name="Labutti K."/>
            <person name="Kuo R."/>
            <person name="Ohm R.A."/>
            <person name="Bhattacharya S.S."/>
            <person name="Shirouzu T."/>
            <person name="Yoshinaga Y."/>
            <person name="Martin F.M."/>
            <person name="Grigoriev I.V."/>
            <person name="Hibbett D.S."/>
        </authorList>
    </citation>
    <scope>NUCLEOTIDE SEQUENCE [LARGE SCALE GENOMIC DNA]</scope>
    <source>
        <strain evidence="2 3">HHB12029</strain>
    </source>
</reference>
<evidence type="ECO:0000313" key="3">
    <source>
        <dbReference type="Proteomes" id="UP000077266"/>
    </source>
</evidence>
<dbReference type="OrthoDB" id="429143at2759"/>
<dbReference type="PANTHER" id="PTHR13847">
    <property type="entry name" value="SARCOSINE DEHYDROGENASE-RELATED"/>
    <property type="match status" value="1"/>
</dbReference>
<organism evidence="2 3">
    <name type="scientific">Exidia glandulosa HHB12029</name>
    <dbReference type="NCBI Taxonomy" id="1314781"/>
    <lineage>
        <taxon>Eukaryota</taxon>
        <taxon>Fungi</taxon>
        <taxon>Dikarya</taxon>
        <taxon>Basidiomycota</taxon>
        <taxon>Agaricomycotina</taxon>
        <taxon>Agaricomycetes</taxon>
        <taxon>Auriculariales</taxon>
        <taxon>Exidiaceae</taxon>
        <taxon>Exidia</taxon>
    </lineage>
</organism>
<evidence type="ECO:0000259" key="1">
    <source>
        <dbReference type="Pfam" id="PF01266"/>
    </source>
</evidence>
<dbReference type="Gene3D" id="3.50.50.60">
    <property type="entry name" value="FAD/NAD(P)-binding domain"/>
    <property type="match status" value="2"/>
</dbReference>
<dbReference type="Pfam" id="PF01266">
    <property type="entry name" value="DAO"/>
    <property type="match status" value="1"/>
</dbReference>
<feature type="domain" description="FAD dependent oxidoreductase" evidence="1">
    <location>
        <begin position="63"/>
        <end position="484"/>
    </location>
</feature>
<dbReference type="SUPFAM" id="SSF51905">
    <property type="entry name" value="FAD/NAD(P)-binding domain"/>
    <property type="match status" value="1"/>
</dbReference>
<proteinExistence type="predicted"/>